<keyword evidence="2" id="KW-0378">Hydrolase</keyword>
<evidence type="ECO:0000313" key="3">
    <source>
        <dbReference type="Proteomes" id="UP001595909"/>
    </source>
</evidence>
<keyword evidence="3" id="KW-1185">Reference proteome</keyword>
<evidence type="ECO:0000259" key="1">
    <source>
        <dbReference type="PROSITE" id="PS51746"/>
    </source>
</evidence>
<dbReference type="InterPro" id="IPR036457">
    <property type="entry name" value="PPM-type-like_dom_sf"/>
</dbReference>
<feature type="domain" description="PPM-type phosphatase" evidence="1">
    <location>
        <begin position="29"/>
        <end position="250"/>
    </location>
</feature>
<protein>
    <submittedName>
        <fullName evidence="2">PP2C family protein-serine/threonine phosphatase</fullName>
        <ecNumber evidence="2">3.1.3.16</ecNumber>
    </submittedName>
</protein>
<dbReference type="EC" id="3.1.3.16" evidence="2"/>
<name>A0ABV9RT57_9PSEU</name>
<dbReference type="SUPFAM" id="SSF81606">
    <property type="entry name" value="PP2C-like"/>
    <property type="match status" value="1"/>
</dbReference>
<gene>
    <name evidence="2" type="ORF">ACFPEL_28465</name>
</gene>
<reference evidence="3" key="1">
    <citation type="journal article" date="2019" name="Int. J. Syst. Evol. Microbiol.">
        <title>The Global Catalogue of Microorganisms (GCM) 10K type strain sequencing project: providing services to taxonomists for standard genome sequencing and annotation.</title>
        <authorList>
            <consortium name="The Broad Institute Genomics Platform"/>
            <consortium name="The Broad Institute Genome Sequencing Center for Infectious Disease"/>
            <person name="Wu L."/>
            <person name="Ma J."/>
        </authorList>
    </citation>
    <scope>NUCLEOTIDE SEQUENCE [LARGE SCALE GENOMIC DNA]</scope>
    <source>
        <strain evidence="3">CCUG 50347</strain>
    </source>
</reference>
<dbReference type="Pfam" id="PF13672">
    <property type="entry name" value="PP2C_2"/>
    <property type="match status" value="1"/>
</dbReference>
<dbReference type="GO" id="GO:0004722">
    <property type="term" value="F:protein serine/threonine phosphatase activity"/>
    <property type="evidence" value="ECO:0007669"/>
    <property type="project" value="UniProtKB-EC"/>
</dbReference>
<proteinExistence type="predicted"/>
<dbReference type="Proteomes" id="UP001595909">
    <property type="component" value="Unassembled WGS sequence"/>
</dbReference>
<dbReference type="SMART" id="SM00332">
    <property type="entry name" value="PP2Cc"/>
    <property type="match status" value="1"/>
</dbReference>
<evidence type="ECO:0000313" key="2">
    <source>
        <dbReference type="EMBL" id="MFC4836372.1"/>
    </source>
</evidence>
<dbReference type="PROSITE" id="PS51746">
    <property type="entry name" value="PPM_2"/>
    <property type="match status" value="1"/>
</dbReference>
<dbReference type="EMBL" id="JBHSIM010000060">
    <property type="protein sequence ID" value="MFC4836372.1"/>
    <property type="molecule type" value="Genomic_DNA"/>
</dbReference>
<accession>A0ABV9RT57</accession>
<sequence>MTAAVTVPFGTLTSGTAAFGTASSDAAVLVGHATHRGPRRHQADAVASHRTSWGRLAVAVADGVGDSEDAGFAARLVADHAVRVAALEGRPDTALLAAHDLLEATQDLVPGDAAAVVALAPGSGEPRWRLAWVGDCRALAWDGRTLRTLTTDHTFAAHMRNVGLTPHPHLEHVITTSARTVGPRDVGIAVVDDPGTLLLVSDGVHRAVSASSMAAVLAAGGSAGERAARIVRLAEAAGLTDNATALVVAG</sequence>
<dbReference type="InterPro" id="IPR001932">
    <property type="entry name" value="PPM-type_phosphatase-like_dom"/>
</dbReference>
<organism evidence="2 3">
    <name type="scientific">Actinomycetospora chibensis</name>
    <dbReference type="NCBI Taxonomy" id="663606"/>
    <lineage>
        <taxon>Bacteria</taxon>
        <taxon>Bacillati</taxon>
        <taxon>Actinomycetota</taxon>
        <taxon>Actinomycetes</taxon>
        <taxon>Pseudonocardiales</taxon>
        <taxon>Pseudonocardiaceae</taxon>
        <taxon>Actinomycetospora</taxon>
    </lineage>
</organism>
<dbReference type="Gene3D" id="3.60.40.10">
    <property type="entry name" value="PPM-type phosphatase domain"/>
    <property type="match status" value="1"/>
</dbReference>
<dbReference type="RefSeq" id="WP_274188491.1">
    <property type="nucleotide sequence ID" value="NZ_BAABHN010000060.1"/>
</dbReference>
<comment type="caution">
    <text evidence="2">The sequence shown here is derived from an EMBL/GenBank/DDBJ whole genome shotgun (WGS) entry which is preliminary data.</text>
</comment>